<organism evidence="2 3">
    <name type="scientific">Lupinus albus</name>
    <name type="common">White lupine</name>
    <name type="synonym">Lupinus termis</name>
    <dbReference type="NCBI Taxonomy" id="3870"/>
    <lineage>
        <taxon>Eukaryota</taxon>
        <taxon>Viridiplantae</taxon>
        <taxon>Streptophyta</taxon>
        <taxon>Embryophyta</taxon>
        <taxon>Tracheophyta</taxon>
        <taxon>Spermatophyta</taxon>
        <taxon>Magnoliopsida</taxon>
        <taxon>eudicotyledons</taxon>
        <taxon>Gunneridae</taxon>
        <taxon>Pentapetalae</taxon>
        <taxon>rosids</taxon>
        <taxon>fabids</taxon>
        <taxon>Fabales</taxon>
        <taxon>Fabaceae</taxon>
        <taxon>Papilionoideae</taxon>
        <taxon>50 kb inversion clade</taxon>
        <taxon>genistoids sensu lato</taxon>
        <taxon>core genistoids</taxon>
        <taxon>Genisteae</taxon>
        <taxon>Lupinus</taxon>
    </lineage>
</organism>
<evidence type="ECO:0000256" key="1">
    <source>
        <dbReference type="SAM" id="Phobius"/>
    </source>
</evidence>
<evidence type="ECO:0000313" key="2">
    <source>
        <dbReference type="EMBL" id="KAE9602539.1"/>
    </source>
</evidence>
<proteinExistence type="predicted"/>
<accession>A0A6A4PLZ2</accession>
<keyword evidence="1" id="KW-1133">Transmembrane helix</keyword>
<keyword evidence="1" id="KW-0472">Membrane</keyword>
<evidence type="ECO:0008006" key="4">
    <source>
        <dbReference type="Google" id="ProtNLM"/>
    </source>
</evidence>
<dbReference type="Proteomes" id="UP000447434">
    <property type="component" value="Chromosome 12"/>
</dbReference>
<feature type="transmembrane region" description="Helical" evidence="1">
    <location>
        <begin position="7"/>
        <end position="25"/>
    </location>
</feature>
<protein>
    <recommendedName>
        <fullName evidence="4">ABC-2 type transporter</fullName>
    </recommendedName>
</protein>
<sequence length="90" mass="10692">MQKIPKWWIWCYWITPTAWSLNGLLTSQYGEMEKEILIFEEKKQVGTFLKDYYGFSHDRLSLVAVVLIAYPIVYASLFAYCIGKINFQKR</sequence>
<gene>
    <name evidence="2" type="ORF">Lalb_Chr12g0200651</name>
</gene>
<reference evidence="3" key="1">
    <citation type="journal article" date="2020" name="Nat. Commun.">
        <title>Genome sequence of the cluster root forming white lupin.</title>
        <authorList>
            <person name="Hufnagel B."/>
            <person name="Marques A."/>
            <person name="Soriano A."/>
            <person name="Marques L."/>
            <person name="Divol F."/>
            <person name="Doumas P."/>
            <person name="Sallet E."/>
            <person name="Mancinotti D."/>
            <person name="Carrere S."/>
            <person name="Marande W."/>
            <person name="Arribat S."/>
            <person name="Keller J."/>
            <person name="Huneau C."/>
            <person name="Blein T."/>
            <person name="Aime D."/>
            <person name="Laguerre M."/>
            <person name="Taylor J."/>
            <person name="Schubert V."/>
            <person name="Nelson M."/>
            <person name="Geu-Flores F."/>
            <person name="Crespi M."/>
            <person name="Gallardo-Guerrero K."/>
            <person name="Delaux P.-M."/>
            <person name="Salse J."/>
            <person name="Berges H."/>
            <person name="Guyot R."/>
            <person name="Gouzy J."/>
            <person name="Peret B."/>
        </authorList>
    </citation>
    <scope>NUCLEOTIDE SEQUENCE [LARGE SCALE GENOMIC DNA]</scope>
    <source>
        <strain evidence="3">cv. Amiga</strain>
    </source>
</reference>
<dbReference type="PANTHER" id="PTHR48040">
    <property type="entry name" value="PLEIOTROPIC DRUG RESISTANCE PROTEIN 1-LIKE ISOFORM X1"/>
    <property type="match status" value="1"/>
</dbReference>
<dbReference type="PANTHER" id="PTHR48040:SF18">
    <property type="entry name" value="PLEIOTROPIC DRUG RESISTANCE PROTEIN 3-LIKE ISOFORM X1"/>
    <property type="match status" value="1"/>
</dbReference>
<feature type="transmembrane region" description="Helical" evidence="1">
    <location>
        <begin position="60"/>
        <end position="82"/>
    </location>
</feature>
<keyword evidence="3" id="KW-1185">Reference proteome</keyword>
<name>A0A6A4PLZ2_LUPAL</name>
<comment type="caution">
    <text evidence="2">The sequence shown here is derived from an EMBL/GenBank/DDBJ whole genome shotgun (WGS) entry which is preliminary data.</text>
</comment>
<keyword evidence="1" id="KW-0812">Transmembrane</keyword>
<dbReference type="AlphaFoldDB" id="A0A6A4PLZ2"/>
<dbReference type="OrthoDB" id="66620at2759"/>
<dbReference type="EMBL" id="WOCE01000012">
    <property type="protein sequence ID" value="KAE9602539.1"/>
    <property type="molecule type" value="Genomic_DNA"/>
</dbReference>
<evidence type="ECO:0000313" key="3">
    <source>
        <dbReference type="Proteomes" id="UP000447434"/>
    </source>
</evidence>